<organism evidence="1 2">
    <name type="scientific">Paralvinella palmiformis</name>
    <dbReference type="NCBI Taxonomy" id="53620"/>
    <lineage>
        <taxon>Eukaryota</taxon>
        <taxon>Metazoa</taxon>
        <taxon>Spiralia</taxon>
        <taxon>Lophotrochozoa</taxon>
        <taxon>Annelida</taxon>
        <taxon>Polychaeta</taxon>
        <taxon>Sedentaria</taxon>
        <taxon>Canalipalpata</taxon>
        <taxon>Terebellida</taxon>
        <taxon>Terebelliformia</taxon>
        <taxon>Alvinellidae</taxon>
        <taxon>Paralvinella</taxon>
    </lineage>
</organism>
<gene>
    <name evidence="1" type="ORF">LSH36_834g01010</name>
</gene>
<proteinExistence type="predicted"/>
<dbReference type="AlphaFoldDB" id="A0AAD9IYW9"/>
<dbReference type="EMBL" id="JAODUP010000834">
    <property type="protein sequence ID" value="KAK2143521.1"/>
    <property type="molecule type" value="Genomic_DNA"/>
</dbReference>
<sequence length="390" mass="44100">MEVITSNKGGQRILLGSFICTKQITKPCNIRWRSVQRTADCKVILTTTLDLDDPKVLIGREESVKRTLRNQRLGRIPAELDSFQDLIIDGEWAQTSGPNPQQFLIFDNGPDTDSRIIVFGASDALKHLSTANTWYMDGNHTVAPPGFCQLYIIRSILGNTAVSAIYALLQFLREPATCYRRQVFRATLLLSRHSVYLAQVLLPVYDLPAGLEFLQENTPDGLEPLLGYFDSTYCSGTYRRVRRQADDGQDVMWNVHQVTLDGEQRTNNLCGAWNCRIEHSGGVSHPSVWKFLRWLKTDSVNTTLLSASRVPRYSDTADEVPYPDKDPAQYPDAFHLSVNILPSFPYRIPYYQVINDLPVIIFEVPHVHKVDVTLSSSKPITTGNKIMKRP</sequence>
<evidence type="ECO:0000313" key="1">
    <source>
        <dbReference type="EMBL" id="KAK2143521.1"/>
    </source>
</evidence>
<comment type="caution">
    <text evidence="1">The sequence shown here is derived from an EMBL/GenBank/DDBJ whole genome shotgun (WGS) entry which is preliminary data.</text>
</comment>
<keyword evidence="2" id="KW-1185">Reference proteome</keyword>
<protein>
    <submittedName>
        <fullName evidence="1">Uncharacterized protein</fullName>
    </submittedName>
</protein>
<dbReference type="Proteomes" id="UP001208570">
    <property type="component" value="Unassembled WGS sequence"/>
</dbReference>
<name>A0AAD9IYW9_9ANNE</name>
<accession>A0AAD9IYW9</accession>
<reference evidence="1" key="1">
    <citation type="journal article" date="2023" name="Mol. Biol. Evol.">
        <title>Third-Generation Sequencing Reveals the Adaptive Role of the Epigenome in Three Deep-Sea Polychaetes.</title>
        <authorList>
            <person name="Perez M."/>
            <person name="Aroh O."/>
            <person name="Sun Y."/>
            <person name="Lan Y."/>
            <person name="Juniper S.K."/>
            <person name="Young C.R."/>
            <person name="Angers B."/>
            <person name="Qian P.Y."/>
        </authorList>
    </citation>
    <scope>NUCLEOTIDE SEQUENCE</scope>
    <source>
        <strain evidence="1">P08H-3</strain>
    </source>
</reference>
<evidence type="ECO:0000313" key="2">
    <source>
        <dbReference type="Proteomes" id="UP001208570"/>
    </source>
</evidence>